<evidence type="ECO:0008006" key="3">
    <source>
        <dbReference type="Google" id="ProtNLM"/>
    </source>
</evidence>
<dbReference type="InParanoid" id="T1HHU1"/>
<evidence type="ECO:0000313" key="2">
    <source>
        <dbReference type="Proteomes" id="UP000015103"/>
    </source>
</evidence>
<dbReference type="eggNOG" id="ENOG502S20V">
    <property type="taxonomic scope" value="Eukaryota"/>
</dbReference>
<protein>
    <recommendedName>
        <fullName evidence="3">Retrotransposon gag domain-containing protein</fullName>
    </recommendedName>
</protein>
<proteinExistence type="predicted"/>
<dbReference type="OMA" id="HCFRCEL"/>
<accession>T1HHU1</accession>
<name>T1HHU1_RHOPR</name>
<keyword evidence="2" id="KW-1185">Reference proteome</keyword>
<dbReference type="Proteomes" id="UP000015103">
    <property type="component" value="Unassembled WGS sequence"/>
</dbReference>
<reference evidence="1" key="1">
    <citation type="submission" date="2015-05" db="UniProtKB">
        <authorList>
            <consortium name="EnsemblMetazoa"/>
        </authorList>
    </citation>
    <scope>IDENTIFICATION</scope>
</reference>
<dbReference type="PANTHER" id="PTHR33198">
    <property type="entry name" value="ANK_REP_REGION DOMAIN-CONTAINING PROTEIN-RELATED"/>
    <property type="match status" value="1"/>
</dbReference>
<dbReference type="EMBL" id="ACPB03031248">
    <property type="status" value="NOT_ANNOTATED_CDS"/>
    <property type="molecule type" value="Genomic_DNA"/>
</dbReference>
<dbReference type="EnsemblMetazoa" id="RPRC003614-RA">
    <property type="protein sequence ID" value="RPRC003614-PA"/>
    <property type="gene ID" value="RPRC003614"/>
</dbReference>
<dbReference type="VEuPathDB" id="VectorBase:RPRC003614"/>
<dbReference type="HOGENOM" id="CLU_1044181_0_0_1"/>
<evidence type="ECO:0000313" key="1">
    <source>
        <dbReference type="EnsemblMetazoa" id="RPRC003614-PA"/>
    </source>
</evidence>
<dbReference type="STRING" id="13249.T1HHU1"/>
<dbReference type="AlphaFoldDB" id="T1HHU1"/>
<organism evidence="1 2">
    <name type="scientific">Rhodnius prolixus</name>
    <name type="common">Triatomid bug</name>
    <dbReference type="NCBI Taxonomy" id="13249"/>
    <lineage>
        <taxon>Eukaryota</taxon>
        <taxon>Metazoa</taxon>
        <taxon>Ecdysozoa</taxon>
        <taxon>Arthropoda</taxon>
        <taxon>Hexapoda</taxon>
        <taxon>Insecta</taxon>
        <taxon>Pterygota</taxon>
        <taxon>Neoptera</taxon>
        <taxon>Paraneoptera</taxon>
        <taxon>Hemiptera</taxon>
        <taxon>Heteroptera</taxon>
        <taxon>Panheteroptera</taxon>
        <taxon>Cimicomorpha</taxon>
        <taxon>Reduviidae</taxon>
        <taxon>Triatominae</taxon>
        <taxon>Rhodnius</taxon>
    </lineage>
</organism>
<sequence length="267" mass="31449">IYVTASGISSSKNSGKRLCALLLHALGPESLPVYNSFKFQKKEADNFESLIEKFDQYFLPKKNVVFEQHMFFTRNQSAELNIEKYVAELRNLAQFCEFGQMEDMLIRGRVICGLKDDKLREKLLKEGDITLQRVIDICKLHENTVVQMKNFENLACVDALKNYNKKNSFIAKKENDEEGIREALKKRHEMQKVYYNRGKKELPMLQEGEEVMVQREGRWEPGKVKGNHGDRKKSYDVKMNKGGELWWNRRFIRKVKRPEKYKDYDCS</sequence>